<organism evidence="1">
    <name type="scientific">Podoviridae sp. ctXdu7</name>
    <dbReference type="NCBI Taxonomy" id="2827618"/>
    <lineage>
        <taxon>Viruses</taxon>
        <taxon>Duplodnaviria</taxon>
        <taxon>Heunggongvirae</taxon>
        <taxon>Uroviricota</taxon>
        <taxon>Caudoviricetes</taxon>
    </lineage>
</organism>
<protein>
    <submittedName>
        <fullName evidence="1">Uncharacterized protein</fullName>
    </submittedName>
</protein>
<sequence length="130" mass="15000">MAFVRSIVKNTTENMNNKREIGDFWIKCGYEALVPETETTPEQQVIVSFPFDTDIEKMPELNVTASEGWVNQLNCARNKLRMDILELASELEPGETRELNLKVFIFRKTGKDKLSMNKDNPFARKESLVK</sequence>
<evidence type="ECO:0000313" key="1">
    <source>
        <dbReference type="EMBL" id="DAE91971.1"/>
    </source>
</evidence>
<reference evidence="1" key="1">
    <citation type="journal article" date="2021" name="Proc. Natl. Acad. Sci. U.S.A.">
        <title>A Catalog of Tens of Thousands of Viruses from Human Metagenomes Reveals Hidden Associations with Chronic Diseases.</title>
        <authorList>
            <person name="Tisza M.J."/>
            <person name="Buck C.B."/>
        </authorList>
    </citation>
    <scope>NUCLEOTIDE SEQUENCE</scope>
    <source>
        <strain evidence="1">CtXdu7</strain>
    </source>
</reference>
<dbReference type="EMBL" id="BK057792">
    <property type="protein sequence ID" value="DAE91971.1"/>
    <property type="molecule type" value="Genomic_DNA"/>
</dbReference>
<accession>A0A8S5RRI3</accession>
<name>A0A8S5RRI3_9CAUD</name>
<proteinExistence type="predicted"/>